<dbReference type="PROSITE" id="PS51914">
    <property type="entry name" value="MRH"/>
    <property type="match status" value="1"/>
</dbReference>
<feature type="signal peptide" evidence="16">
    <location>
        <begin position="1"/>
        <end position="17"/>
    </location>
</feature>
<keyword evidence="11" id="KW-0458">Lysosome</keyword>
<evidence type="ECO:0000256" key="15">
    <source>
        <dbReference type="SAM" id="Phobius"/>
    </source>
</evidence>
<evidence type="ECO:0000256" key="6">
    <source>
        <dbReference type="ARBA" id="ARBA00022989"/>
    </source>
</evidence>
<keyword evidence="19" id="KW-1185">Reference proteome</keyword>
<keyword evidence="3" id="KW-0597">Phosphoprotein</keyword>
<keyword evidence="10" id="KW-0325">Glycoprotein</keyword>
<reference evidence="18" key="2">
    <citation type="submission" date="2025-08" db="UniProtKB">
        <authorList>
            <consortium name="Ensembl"/>
        </authorList>
    </citation>
    <scope>IDENTIFICATION</scope>
</reference>
<keyword evidence="7 15" id="KW-0472">Membrane</keyword>
<organism evidence="18 19">
    <name type="scientific">Ciona intestinalis</name>
    <name type="common">Transparent sea squirt</name>
    <name type="synonym">Ascidia intestinalis</name>
    <dbReference type="NCBI Taxonomy" id="7719"/>
    <lineage>
        <taxon>Eukaryota</taxon>
        <taxon>Metazoa</taxon>
        <taxon>Chordata</taxon>
        <taxon>Tunicata</taxon>
        <taxon>Ascidiacea</taxon>
        <taxon>Phlebobranchia</taxon>
        <taxon>Cionidae</taxon>
        <taxon>Ciona</taxon>
    </lineage>
</organism>
<feature type="chain" id="PRO_5003345865" description="Cation-dependent mannose-6-phosphate receptor" evidence="16">
    <location>
        <begin position="18"/>
        <end position="246"/>
    </location>
</feature>
<feature type="domain" description="MRH" evidence="17">
    <location>
        <begin position="23"/>
        <end position="183"/>
    </location>
</feature>
<proteinExistence type="predicted"/>
<dbReference type="SUPFAM" id="SSF50911">
    <property type="entry name" value="Mannose 6-phosphate receptor domain"/>
    <property type="match status" value="1"/>
</dbReference>
<dbReference type="FunFam" id="2.70.130.10:FF:000008">
    <property type="entry name" value="Cation-dependent mannose-6-phosphate receptor"/>
    <property type="match status" value="1"/>
</dbReference>
<sequence>MLKPLLLSLFMVLHTQAEQLAKNDCTLLKQNQQSQELLKRLDPLKGKIFTYKFKDEINGGDEYDYTLSICSGVTANQFNAPGVGVLQYNKLKQEYKRVGLINSTVVKGGTDWIMLTYKHGDRYHSHCTSPGSELSRRQAHIMIVCDPNELEGQFKVLYEHNDEDTESSCFYMMEISSRAACSHVNGLSTGSILLIIFVSVTSAYLLIGVVYKRCVYGSKGFEQIPNIVFWRMCGNLQADGCDLLCR</sequence>
<keyword evidence="8" id="KW-1015">Disulfide bond</keyword>
<evidence type="ECO:0000313" key="19">
    <source>
        <dbReference type="Proteomes" id="UP000008144"/>
    </source>
</evidence>
<reference evidence="19" key="1">
    <citation type="journal article" date="2002" name="Science">
        <title>The draft genome of Ciona intestinalis: insights into chordate and vertebrate origins.</title>
        <authorList>
            <person name="Dehal P."/>
            <person name="Satou Y."/>
            <person name="Campbell R.K."/>
            <person name="Chapman J."/>
            <person name="Degnan B."/>
            <person name="De Tomaso A."/>
            <person name="Davidson B."/>
            <person name="Di Gregorio A."/>
            <person name="Gelpke M."/>
            <person name="Goodstein D.M."/>
            <person name="Harafuji N."/>
            <person name="Hastings K.E."/>
            <person name="Ho I."/>
            <person name="Hotta K."/>
            <person name="Huang W."/>
            <person name="Kawashima T."/>
            <person name="Lemaire P."/>
            <person name="Martinez D."/>
            <person name="Meinertzhagen I.A."/>
            <person name="Necula S."/>
            <person name="Nonaka M."/>
            <person name="Putnam N."/>
            <person name="Rash S."/>
            <person name="Saiga H."/>
            <person name="Satake M."/>
            <person name="Terry A."/>
            <person name="Yamada L."/>
            <person name="Wang H.G."/>
            <person name="Awazu S."/>
            <person name="Azumi K."/>
            <person name="Boore J."/>
            <person name="Branno M."/>
            <person name="Chin-Bow S."/>
            <person name="DeSantis R."/>
            <person name="Doyle S."/>
            <person name="Francino P."/>
            <person name="Keys D.N."/>
            <person name="Haga S."/>
            <person name="Hayashi H."/>
            <person name="Hino K."/>
            <person name="Imai K.S."/>
            <person name="Inaba K."/>
            <person name="Kano S."/>
            <person name="Kobayashi K."/>
            <person name="Kobayashi M."/>
            <person name="Lee B.I."/>
            <person name="Makabe K.W."/>
            <person name="Manohar C."/>
            <person name="Matassi G."/>
            <person name="Medina M."/>
            <person name="Mochizuki Y."/>
            <person name="Mount S."/>
            <person name="Morishita T."/>
            <person name="Miura S."/>
            <person name="Nakayama A."/>
            <person name="Nishizaka S."/>
            <person name="Nomoto H."/>
            <person name="Ohta F."/>
            <person name="Oishi K."/>
            <person name="Rigoutsos I."/>
            <person name="Sano M."/>
            <person name="Sasaki A."/>
            <person name="Sasakura Y."/>
            <person name="Shoguchi E."/>
            <person name="Shin-i T."/>
            <person name="Spagnuolo A."/>
            <person name="Stainier D."/>
            <person name="Suzuki M.M."/>
            <person name="Tassy O."/>
            <person name="Takatori N."/>
            <person name="Tokuoka M."/>
            <person name="Yagi K."/>
            <person name="Yoshizaki F."/>
            <person name="Wada S."/>
            <person name="Zhang C."/>
            <person name="Hyatt P.D."/>
            <person name="Larimer F."/>
            <person name="Detter C."/>
            <person name="Doggett N."/>
            <person name="Glavina T."/>
            <person name="Hawkins T."/>
            <person name="Richardson P."/>
            <person name="Lucas S."/>
            <person name="Kohara Y."/>
            <person name="Levine M."/>
            <person name="Satoh N."/>
            <person name="Rokhsar D.S."/>
        </authorList>
    </citation>
    <scope>NUCLEOTIDE SEQUENCE [LARGE SCALE GENOMIC DNA]</scope>
</reference>
<evidence type="ECO:0000256" key="7">
    <source>
        <dbReference type="ARBA" id="ARBA00023136"/>
    </source>
</evidence>
<evidence type="ECO:0000256" key="11">
    <source>
        <dbReference type="ARBA" id="ARBA00023228"/>
    </source>
</evidence>
<name>F6RM26_CIOIN</name>
<keyword evidence="2" id="KW-0813">Transport</keyword>
<evidence type="ECO:0000256" key="5">
    <source>
        <dbReference type="ARBA" id="ARBA00022729"/>
    </source>
</evidence>
<dbReference type="Ensembl" id="ENSCINT00000024171.2">
    <property type="protein sequence ID" value="ENSCINP00000023925.2"/>
    <property type="gene ID" value="ENSCING00000012925.2"/>
</dbReference>
<evidence type="ECO:0000256" key="1">
    <source>
        <dbReference type="ARBA" id="ARBA00004363"/>
    </source>
</evidence>
<evidence type="ECO:0000256" key="12">
    <source>
        <dbReference type="ARBA" id="ARBA00046288"/>
    </source>
</evidence>
<evidence type="ECO:0000256" key="4">
    <source>
        <dbReference type="ARBA" id="ARBA00022692"/>
    </source>
</evidence>
<evidence type="ECO:0000256" key="10">
    <source>
        <dbReference type="ARBA" id="ARBA00023180"/>
    </source>
</evidence>
<evidence type="ECO:0000259" key="17">
    <source>
        <dbReference type="PROSITE" id="PS51914"/>
    </source>
</evidence>
<dbReference type="GO" id="GO:0006622">
    <property type="term" value="P:protein targeting to lysosome"/>
    <property type="evidence" value="ECO:0000318"/>
    <property type="project" value="GO_Central"/>
</dbReference>
<keyword evidence="6 15" id="KW-1133">Transmembrane helix</keyword>
<accession>F6RM26</accession>
<evidence type="ECO:0000256" key="9">
    <source>
        <dbReference type="ARBA" id="ARBA00023170"/>
    </source>
</evidence>
<dbReference type="AlphaFoldDB" id="F6RM26"/>
<keyword evidence="9" id="KW-0675">Receptor</keyword>
<dbReference type="PANTHER" id="PTHR15071">
    <property type="entry name" value="MANNOSE-6-PHOSPHATE RECEPTOR FAMILY MEMBER"/>
    <property type="match status" value="1"/>
</dbReference>
<dbReference type="STRING" id="7719.ENSCINP00000023925"/>
<comment type="function">
    <text evidence="13">Transport of phosphorylated lysosomal enzymes from the Golgi complex and the cell surface to lysosomes. Lysosomal enzymes bearing phosphomannosyl residues bind specifically to mannose-6-phosphate receptors in the Golgi apparatus and the resulting receptor-ligand complex is transported to an acidic prelyosomal compartment where the low pH mediates the dissociation of the complex.</text>
</comment>
<dbReference type="FunCoup" id="F6RM26">
    <property type="interactions" value="393"/>
</dbReference>
<evidence type="ECO:0000256" key="16">
    <source>
        <dbReference type="SAM" id="SignalP"/>
    </source>
</evidence>
<dbReference type="GO" id="GO:0005802">
    <property type="term" value="C:trans-Golgi network"/>
    <property type="evidence" value="ECO:0000318"/>
    <property type="project" value="GO_Central"/>
</dbReference>
<dbReference type="InterPro" id="IPR044865">
    <property type="entry name" value="MRH_dom"/>
</dbReference>
<dbReference type="Pfam" id="PF02157">
    <property type="entry name" value="Man-6-P_recep"/>
    <property type="match status" value="1"/>
</dbReference>
<protein>
    <recommendedName>
        <fullName evidence="14">Cation-dependent mannose-6-phosphate receptor</fullName>
    </recommendedName>
</protein>
<evidence type="ECO:0000256" key="3">
    <source>
        <dbReference type="ARBA" id="ARBA00022553"/>
    </source>
</evidence>
<evidence type="ECO:0000256" key="8">
    <source>
        <dbReference type="ARBA" id="ARBA00023157"/>
    </source>
</evidence>
<dbReference type="PANTHER" id="PTHR15071:SF29">
    <property type="entry name" value="CATION-DEPENDENT MANNOSE-6-PHOSPHATE RECEPTOR"/>
    <property type="match status" value="1"/>
</dbReference>
<keyword evidence="5 16" id="KW-0732">Signal</keyword>
<dbReference type="GO" id="GO:0005765">
    <property type="term" value="C:lysosomal membrane"/>
    <property type="evidence" value="ECO:0007669"/>
    <property type="project" value="UniProtKB-SubCell"/>
</dbReference>
<comment type="subcellular location">
    <subcellularLocation>
        <location evidence="12">Endomembrane system</location>
        <topology evidence="12">Single-pass type I membrane protein</topology>
    </subcellularLocation>
    <subcellularLocation>
        <location evidence="1">Lysosome membrane</location>
        <topology evidence="1">Single-pass membrane protein</topology>
    </subcellularLocation>
</comment>
<dbReference type="InterPro" id="IPR009011">
    <property type="entry name" value="Man6P_isomerase_rcpt-bd_dom_sf"/>
</dbReference>
<dbReference type="Proteomes" id="UP000008144">
    <property type="component" value="Unassembled WGS sequence"/>
</dbReference>
<evidence type="ECO:0000256" key="14">
    <source>
        <dbReference type="ARBA" id="ARBA00069343"/>
    </source>
</evidence>
<evidence type="ECO:0000256" key="13">
    <source>
        <dbReference type="ARBA" id="ARBA00059814"/>
    </source>
</evidence>
<reference evidence="18" key="3">
    <citation type="submission" date="2025-09" db="UniProtKB">
        <authorList>
            <consortium name="Ensembl"/>
        </authorList>
    </citation>
    <scope>IDENTIFICATION</scope>
</reference>
<feature type="transmembrane region" description="Helical" evidence="15">
    <location>
        <begin position="191"/>
        <end position="211"/>
    </location>
</feature>
<evidence type="ECO:0000313" key="18">
    <source>
        <dbReference type="Ensembl" id="ENSCINP00000023925.2"/>
    </source>
</evidence>
<dbReference type="InParanoid" id="F6RM26"/>
<dbReference type="HOGENOM" id="CLU_058440_0_0_1"/>
<dbReference type="Gene3D" id="2.70.130.10">
    <property type="entry name" value="Mannose-6-phosphate receptor binding domain"/>
    <property type="match status" value="1"/>
</dbReference>
<dbReference type="GeneTree" id="ENSGT00960000187102"/>
<dbReference type="OMA" id="WVMLIYG"/>
<dbReference type="InterPro" id="IPR028927">
    <property type="entry name" value="Man-6-P_rcpt"/>
</dbReference>
<evidence type="ECO:0000256" key="2">
    <source>
        <dbReference type="ARBA" id="ARBA00022448"/>
    </source>
</evidence>
<keyword evidence="4 15" id="KW-0812">Transmembrane</keyword>